<dbReference type="EMBL" id="AWUE01016514">
    <property type="protein sequence ID" value="OMO90793.1"/>
    <property type="molecule type" value="Genomic_DNA"/>
</dbReference>
<organism evidence="2 3">
    <name type="scientific">Corchorus olitorius</name>
    <dbReference type="NCBI Taxonomy" id="93759"/>
    <lineage>
        <taxon>Eukaryota</taxon>
        <taxon>Viridiplantae</taxon>
        <taxon>Streptophyta</taxon>
        <taxon>Embryophyta</taxon>
        <taxon>Tracheophyta</taxon>
        <taxon>Spermatophyta</taxon>
        <taxon>Magnoliopsida</taxon>
        <taxon>eudicotyledons</taxon>
        <taxon>Gunneridae</taxon>
        <taxon>Pentapetalae</taxon>
        <taxon>rosids</taxon>
        <taxon>malvids</taxon>
        <taxon>Malvales</taxon>
        <taxon>Malvaceae</taxon>
        <taxon>Grewioideae</taxon>
        <taxon>Apeibeae</taxon>
        <taxon>Corchorus</taxon>
    </lineage>
</organism>
<comment type="caution">
    <text evidence="2">The sequence shown here is derived from an EMBL/GenBank/DDBJ whole genome shotgun (WGS) entry which is preliminary data.</text>
</comment>
<protein>
    <submittedName>
        <fullName evidence="2">Uncharacterized protein</fullName>
    </submittedName>
</protein>
<keyword evidence="1" id="KW-0472">Membrane</keyword>
<evidence type="ECO:0000313" key="2">
    <source>
        <dbReference type="EMBL" id="OMO90793.1"/>
    </source>
</evidence>
<dbReference type="Proteomes" id="UP000187203">
    <property type="component" value="Unassembled WGS sequence"/>
</dbReference>
<name>A0A1R3J7G7_9ROSI</name>
<sequence length="72" mass="7821">MFNFYHLLPIGQSPPAALDRENSLVIASTSYPSATNCLIKSCPIEITPLIFPTSVLAYVFGVLSSLVCNRCD</sequence>
<dbReference type="AlphaFoldDB" id="A0A1R3J7G7"/>
<evidence type="ECO:0000313" key="3">
    <source>
        <dbReference type="Proteomes" id="UP000187203"/>
    </source>
</evidence>
<feature type="transmembrane region" description="Helical" evidence="1">
    <location>
        <begin position="49"/>
        <end position="68"/>
    </location>
</feature>
<keyword evidence="3" id="KW-1185">Reference proteome</keyword>
<accession>A0A1R3J7G7</accession>
<evidence type="ECO:0000256" key="1">
    <source>
        <dbReference type="SAM" id="Phobius"/>
    </source>
</evidence>
<reference evidence="3" key="1">
    <citation type="submission" date="2013-09" db="EMBL/GenBank/DDBJ databases">
        <title>Corchorus olitorius genome sequencing.</title>
        <authorList>
            <person name="Alam M."/>
            <person name="Haque M.S."/>
            <person name="Islam M.S."/>
            <person name="Emdad E.M."/>
            <person name="Islam M.M."/>
            <person name="Ahmed B."/>
            <person name="Halim A."/>
            <person name="Hossen Q.M.M."/>
            <person name="Hossain M.Z."/>
            <person name="Ahmed R."/>
            <person name="Khan M.M."/>
            <person name="Islam R."/>
            <person name="Rashid M.M."/>
            <person name="Khan S.A."/>
            <person name="Rahman M.S."/>
            <person name="Alam M."/>
            <person name="Yahiya A.S."/>
            <person name="Khan M.S."/>
            <person name="Azam M.S."/>
            <person name="Haque T."/>
            <person name="Lashkar M.Z.H."/>
            <person name="Akhand A.I."/>
            <person name="Morshed G."/>
            <person name="Roy S."/>
            <person name="Uddin K.S."/>
            <person name="Rabeya T."/>
            <person name="Hossain A.S."/>
            <person name="Chowdhury A."/>
            <person name="Snigdha A.R."/>
            <person name="Mortoza M.S."/>
            <person name="Matin S.A."/>
            <person name="Hoque S.M.E."/>
            <person name="Islam M.K."/>
            <person name="Roy D.K."/>
            <person name="Haider R."/>
            <person name="Moosa M.M."/>
            <person name="Elias S.M."/>
            <person name="Hasan A.M."/>
            <person name="Jahan S."/>
            <person name="Shafiuddin M."/>
            <person name="Mahmood N."/>
            <person name="Shommy N.S."/>
        </authorList>
    </citation>
    <scope>NUCLEOTIDE SEQUENCE [LARGE SCALE GENOMIC DNA]</scope>
    <source>
        <strain evidence="3">cv. O-4</strain>
    </source>
</reference>
<keyword evidence="1" id="KW-0812">Transmembrane</keyword>
<proteinExistence type="predicted"/>
<keyword evidence="1" id="KW-1133">Transmembrane helix</keyword>
<gene>
    <name evidence="2" type="ORF">COLO4_18876</name>
</gene>